<reference evidence="2 3" key="1">
    <citation type="journal article" date="2019" name="ISME J.">
        <title>Genome analyses of uncultured TG2/ZB3 bacteria in 'Margulisbacteria' specifically attached to ectosymbiotic spirochetes of protists in the termite gut.</title>
        <authorList>
            <person name="Utami Y.D."/>
            <person name="Kuwahara H."/>
            <person name="Igai K."/>
            <person name="Murakami T."/>
            <person name="Sugaya K."/>
            <person name="Morikawa T."/>
            <person name="Nagura Y."/>
            <person name="Yuki M."/>
            <person name="Deevong P."/>
            <person name="Inoue T."/>
            <person name="Kihara K."/>
            <person name="Lo N."/>
            <person name="Yamada A."/>
            <person name="Ohkuma M."/>
            <person name="Hongoh Y."/>
        </authorList>
    </citation>
    <scope>NUCLEOTIDE SEQUENCE [LARGE SCALE GENOMIC DNA]</scope>
    <source>
        <strain evidence="2">NkOx7-01</strain>
    </source>
</reference>
<keyword evidence="1" id="KW-0812">Transmembrane</keyword>
<evidence type="ECO:0000313" key="3">
    <source>
        <dbReference type="Proteomes" id="UP000269352"/>
    </source>
</evidence>
<name>A0A388TDH4_TERA1</name>
<evidence type="ECO:0000256" key="1">
    <source>
        <dbReference type="SAM" id="Phobius"/>
    </source>
</evidence>
<dbReference type="EMBL" id="BGZN01000052">
    <property type="protein sequence ID" value="GBR74532.1"/>
    <property type="molecule type" value="Genomic_DNA"/>
</dbReference>
<evidence type="ECO:0000313" key="2">
    <source>
        <dbReference type="EMBL" id="GBR74532.1"/>
    </source>
</evidence>
<keyword evidence="1" id="KW-0472">Membrane</keyword>
<keyword evidence="1" id="KW-1133">Transmembrane helix</keyword>
<gene>
    <name evidence="2" type="ORF">NO1_1691</name>
</gene>
<proteinExistence type="predicted"/>
<dbReference type="Proteomes" id="UP000269352">
    <property type="component" value="Unassembled WGS sequence"/>
</dbReference>
<sequence length="121" mass="13602">MGILILIGNIAKIIIAAAALVGALGVILTTMHKFFKVFDKLKNWLLGDILQRLDNIEMRQLKSTICDLDLPTEERLLAGEEYLRRDGNGVIKARFEALKQGYIEDAKKLRVRRGAKPKKGK</sequence>
<comment type="caution">
    <text evidence="2">The sequence shown here is derived from an EMBL/GenBank/DDBJ whole genome shotgun (WGS) entry which is preliminary data.</text>
</comment>
<dbReference type="AlphaFoldDB" id="A0A388TDH4"/>
<keyword evidence="3" id="KW-1185">Reference proteome</keyword>
<feature type="transmembrane region" description="Helical" evidence="1">
    <location>
        <begin position="6"/>
        <end position="28"/>
    </location>
</feature>
<accession>A0A388TDH4</accession>
<organism evidence="2 3">
    <name type="scientific">Termititenax aidoneus</name>
    <dbReference type="NCBI Taxonomy" id="2218524"/>
    <lineage>
        <taxon>Bacteria</taxon>
        <taxon>Bacillati</taxon>
        <taxon>Candidatus Margulisiibacteriota</taxon>
        <taxon>Candidatus Termititenacia</taxon>
        <taxon>Candidatus Termititenacales</taxon>
        <taxon>Candidatus Termititenacaceae</taxon>
        <taxon>Candidatus Termititenax</taxon>
    </lineage>
</organism>
<protein>
    <submittedName>
        <fullName evidence="2">Uncharacterized protein</fullName>
    </submittedName>
</protein>